<dbReference type="Proteomes" id="UP000886501">
    <property type="component" value="Unassembled WGS sequence"/>
</dbReference>
<keyword evidence="2" id="KW-1185">Reference proteome</keyword>
<reference evidence="1" key="1">
    <citation type="submission" date="2019-10" db="EMBL/GenBank/DDBJ databases">
        <authorList>
            <consortium name="DOE Joint Genome Institute"/>
            <person name="Kuo A."/>
            <person name="Miyauchi S."/>
            <person name="Kiss E."/>
            <person name="Drula E."/>
            <person name="Kohler A."/>
            <person name="Sanchez-Garcia M."/>
            <person name="Andreopoulos B."/>
            <person name="Barry K.W."/>
            <person name="Bonito G."/>
            <person name="Buee M."/>
            <person name="Carver A."/>
            <person name="Chen C."/>
            <person name="Cichocki N."/>
            <person name="Clum A."/>
            <person name="Culley D."/>
            <person name="Crous P.W."/>
            <person name="Fauchery L."/>
            <person name="Girlanda M."/>
            <person name="Hayes R."/>
            <person name="Keri Z."/>
            <person name="Labutti K."/>
            <person name="Lipzen A."/>
            <person name="Lombard V."/>
            <person name="Magnuson J."/>
            <person name="Maillard F."/>
            <person name="Morin E."/>
            <person name="Murat C."/>
            <person name="Nolan M."/>
            <person name="Ohm R."/>
            <person name="Pangilinan J."/>
            <person name="Pereira M."/>
            <person name="Perotto S."/>
            <person name="Peter M."/>
            <person name="Riley R."/>
            <person name="Sitrit Y."/>
            <person name="Stielow B."/>
            <person name="Szollosi G."/>
            <person name="Zifcakova L."/>
            <person name="Stursova M."/>
            <person name="Spatafora J.W."/>
            <person name="Tedersoo L."/>
            <person name="Vaario L.-M."/>
            <person name="Yamada A."/>
            <person name="Yan M."/>
            <person name="Wang P."/>
            <person name="Xu J."/>
            <person name="Bruns T."/>
            <person name="Baldrian P."/>
            <person name="Vilgalys R."/>
            <person name="Henrissat B."/>
            <person name="Grigoriev I.V."/>
            <person name="Hibbett D."/>
            <person name="Nagy L.G."/>
            <person name="Martin F.M."/>
        </authorList>
    </citation>
    <scope>NUCLEOTIDE SEQUENCE</scope>
    <source>
        <strain evidence="1">P2</strain>
    </source>
</reference>
<comment type="caution">
    <text evidence="1">The sequence shown here is derived from an EMBL/GenBank/DDBJ whole genome shotgun (WGS) entry which is preliminary data.</text>
</comment>
<protein>
    <submittedName>
        <fullName evidence="1">Uncharacterized protein</fullName>
    </submittedName>
</protein>
<organism evidence="1 2">
    <name type="scientific">Thelephora ganbajun</name>
    <name type="common">Ganba fungus</name>
    <dbReference type="NCBI Taxonomy" id="370292"/>
    <lineage>
        <taxon>Eukaryota</taxon>
        <taxon>Fungi</taxon>
        <taxon>Dikarya</taxon>
        <taxon>Basidiomycota</taxon>
        <taxon>Agaricomycotina</taxon>
        <taxon>Agaricomycetes</taxon>
        <taxon>Thelephorales</taxon>
        <taxon>Thelephoraceae</taxon>
        <taxon>Thelephora</taxon>
    </lineage>
</organism>
<proteinExistence type="predicted"/>
<name>A0ACB6Z6E8_THEGA</name>
<evidence type="ECO:0000313" key="1">
    <source>
        <dbReference type="EMBL" id="KAF9645216.1"/>
    </source>
</evidence>
<evidence type="ECO:0000313" key="2">
    <source>
        <dbReference type="Proteomes" id="UP000886501"/>
    </source>
</evidence>
<reference evidence="1" key="2">
    <citation type="journal article" date="2020" name="Nat. Commun.">
        <title>Large-scale genome sequencing of mycorrhizal fungi provides insights into the early evolution of symbiotic traits.</title>
        <authorList>
            <person name="Miyauchi S."/>
            <person name="Kiss E."/>
            <person name="Kuo A."/>
            <person name="Drula E."/>
            <person name="Kohler A."/>
            <person name="Sanchez-Garcia M."/>
            <person name="Morin E."/>
            <person name="Andreopoulos B."/>
            <person name="Barry K.W."/>
            <person name="Bonito G."/>
            <person name="Buee M."/>
            <person name="Carver A."/>
            <person name="Chen C."/>
            <person name="Cichocki N."/>
            <person name="Clum A."/>
            <person name="Culley D."/>
            <person name="Crous P.W."/>
            <person name="Fauchery L."/>
            <person name="Girlanda M."/>
            <person name="Hayes R.D."/>
            <person name="Keri Z."/>
            <person name="LaButti K."/>
            <person name="Lipzen A."/>
            <person name="Lombard V."/>
            <person name="Magnuson J."/>
            <person name="Maillard F."/>
            <person name="Murat C."/>
            <person name="Nolan M."/>
            <person name="Ohm R.A."/>
            <person name="Pangilinan J."/>
            <person name="Pereira M.F."/>
            <person name="Perotto S."/>
            <person name="Peter M."/>
            <person name="Pfister S."/>
            <person name="Riley R."/>
            <person name="Sitrit Y."/>
            <person name="Stielow J.B."/>
            <person name="Szollosi G."/>
            <person name="Zifcakova L."/>
            <person name="Stursova M."/>
            <person name="Spatafora J.W."/>
            <person name="Tedersoo L."/>
            <person name="Vaario L.M."/>
            <person name="Yamada A."/>
            <person name="Yan M."/>
            <person name="Wang P."/>
            <person name="Xu J."/>
            <person name="Bruns T."/>
            <person name="Baldrian P."/>
            <person name="Vilgalys R."/>
            <person name="Dunand C."/>
            <person name="Henrissat B."/>
            <person name="Grigoriev I.V."/>
            <person name="Hibbett D."/>
            <person name="Nagy L.G."/>
            <person name="Martin F.M."/>
        </authorList>
    </citation>
    <scope>NUCLEOTIDE SEQUENCE</scope>
    <source>
        <strain evidence="1">P2</strain>
    </source>
</reference>
<sequence length="639" mass="71984">MDSPPREGGEPQPREPTVVQIDPKCLHSALKEFFDPLRTNDSRTDFFAVYRRESADFDRDYAGKYDEDLNTSLIFAGLFSAVSSAFIIDVQSKLEPSSNDLTAAYLRILIHTMNNSLFPDEDPSSITWTGPPPNIVTVQSLLYASLTTSLFAAFLGMLGKQWVSRYLRNHGGSAVDKSRDRQRKLDGLKEWRFYLAIESLPVVLQLALLLLACALSLYLWTISRTVAGVIIAITLFGVTLYVFLTLAATFYYNCPYQTPPSIIFRAVIGYLANSDTAFNRRVWSLVTLLPSTRNLGRILRNLRSGVRSVVERLRPIPAVAEAEHIPLASVVASPGRIFGDVFIDWEICKADTRCIFWVLDSTTDTDVIFSTVRFAADMVWYPEIAGALSPYVLANLFFDCLLDGRVIPGKSEHASSIGMALASVLSIQLTMAPEDEGLKELCELIDSKVQWKHSSEPTFVLVTNTLETITGTPDRRPNTSLYWGLLNTMPDHVPTTHKLWLSRILLQTLWRWRRLQDPTTFINIYPMHSIFKRFMANGGQNLAILNTNCYLIMAICLGLQTDIRDLYAPNNDDALQIAIGLFHQRLEIIIEEAKPDKLALEWTLSALAYLDPFQATTNAIRWLAKWYDCWGSSMAPRSH</sequence>
<accession>A0ACB6Z6E8</accession>
<dbReference type="EMBL" id="MU118099">
    <property type="protein sequence ID" value="KAF9645216.1"/>
    <property type="molecule type" value="Genomic_DNA"/>
</dbReference>
<gene>
    <name evidence="1" type="ORF">BDM02DRAFT_613752</name>
</gene>